<gene>
    <name evidence="1" type="ORF">BHYA_0037g00130</name>
</gene>
<dbReference type="Proteomes" id="UP000297814">
    <property type="component" value="Unassembled WGS sequence"/>
</dbReference>
<sequence length="124" mass="14325">MPFLALHIWIRSKMKSLGIDDFLRVGSLVRKTSIFLNAMMVFETEFLELKLVTTLYAVKRGYRHVFYLIPSQVIETVKVNLVAQAFRITSPTLGKLSVGFLMQRILGPHTLRRKWLIHYLDGCA</sequence>
<accession>A0A4Z1GU23</accession>
<name>A0A4Z1GU23_9HELO</name>
<evidence type="ECO:0000313" key="1">
    <source>
        <dbReference type="EMBL" id="TGO40414.1"/>
    </source>
</evidence>
<dbReference type="AlphaFoldDB" id="A0A4Z1GU23"/>
<evidence type="ECO:0000313" key="2">
    <source>
        <dbReference type="Proteomes" id="UP000297814"/>
    </source>
</evidence>
<dbReference type="EMBL" id="PQXK01000037">
    <property type="protein sequence ID" value="TGO40414.1"/>
    <property type="molecule type" value="Genomic_DNA"/>
</dbReference>
<organism evidence="1 2">
    <name type="scientific">Botrytis hyacinthi</name>
    <dbReference type="NCBI Taxonomy" id="278943"/>
    <lineage>
        <taxon>Eukaryota</taxon>
        <taxon>Fungi</taxon>
        <taxon>Dikarya</taxon>
        <taxon>Ascomycota</taxon>
        <taxon>Pezizomycotina</taxon>
        <taxon>Leotiomycetes</taxon>
        <taxon>Helotiales</taxon>
        <taxon>Sclerotiniaceae</taxon>
        <taxon>Botrytis</taxon>
    </lineage>
</organism>
<keyword evidence="2" id="KW-1185">Reference proteome</keyword>
<protein>
    <submittedName>
        <fullName evidence="1">Uncharacterized protein</fullName>
    </submittedName>
</protein>
<comment type="caution">
    <text evidence="1">The sequence shown here is derived from an EMBL/GenBank/DDBJ whole genome shotgun (WGS) entry which is preliminary data.</text>
</comment>
<reference evidence="1 2" key="1">
    <citation type="submission" date="2017-12" db="EMBL/GenBank/DDBJ databases">
        <title>Comparative genomics of Botrytis spp.</title>
        <authorList>
            <person name="Valero-Jimenez C.A."/>
            <person name="Tapia P."/>
            <person name="Veloso J."/>
            <person name="Silva-Moreno E."/>
            <person name="Staats M."/>
            <person name="Valdes J.H."/>
            <person name="Van Kan J.A.L."/>
        </authorList>
    </citation>
    <scope>NUCLEOTIDE SEQUENCE [LARGE SCALE GENOMIC DNA]</scope>
    <source>
        <strain evidence="1 2">Bh0001</strain>
    </source>
</reference>
<proteinExistence type="predicted"/>